<accession>A0A7D5M2E6</accession>
<reference evidence="1 2" key="1">
    <citation type="submission" date="2018-02" db="EMBL/GenBank/DDBJ databases">
        <title>Complete genome of Nitrosopumilus cobalaminigenes HCA1.</title>
        <authorList>
            <person name="Qin W."/>
            <person name="Zheng Y."/>
            <person name="Stahl D.A."/>
        </authorList>
    </citation>
    <scope>NUCLEOTIDE SEQUENCE [LARGE SCALE GENOMIC DNA]</scope>
    <source>
        <strain evidence="1 2">HCA1</strain>
    </source>
</reference>
<dbReference type="EMBL" id="CP026993">
    <property type="protein sequence ID" value="QLH02888.1"/>
    <property type="molecule type" value="Genomic_DNA"/>
</dbReference>
<organism evidence="1 2">
    <name type="scientific">Nitrosopumilus cobalaminigenes</name>
    <dbReference type="NCBI Taxonomy" id="1470066"/>
    <lineage>
        <taxon>Archaea</taxon>
        <taxon>Nitrososphaerota</taxon>
        <taxon>Nitrososphaeria</taxon>
        <taxon>Nitrosopumilales</taxon>
        <taxon>Nitrosopumilaceae</taxon>
        <taxon>Nitrosopumilus</taxon>
    </lineage>
</organism>
<evidence type="ECO:0000313" key="1">
    <source>
        <dbReference type="EMBL" id="QLH02888.1"/>
    </source>
</evidence>
<dbReference type="OrthoDB" id="9573at2157"/>
<gene>
    <name evidence="1" type="ORF">C5F47_04665</name>
</gene>
<dbReference type="AlphaFoldDB" id="A0A7D5M2E6"/>
<evidence type="ECO:0000313" key="2">
    <source>
        <dbReference type="Proteomes" id="UP000509771"/>
    </source>
</evidence>
<proteinExistence type="predicted"/>
<name>A0A7D5M2E6_9ARCH</name>
<evidence type="ECO:0008006" key="3">
    <source>
        <dbReference type="Google" id="ProtNLM"/>
    </source>
</evidence>
<protein>
    <recommendedName>
        <fullName evidence="3">DUF35 domain-containing protein</fullName>
    </recommendedName>
</protein>
<dbReference type="SUPFAM" id="SSF50249">
    <property type="entry name" value="Nucleic acid-binding proteins"/>
    <property type="match status" value="1"/>
</dbReference>
<dbReference type="RefSeq" id="WP_179359981.1">
    <property type="nucleotide sequence ID" value="NZ_CP026993.1"/>
</dbReference>
<sequence>MSFESKLNEGKFCIPECVECKKIVWPPSDTCNHCFGNVHLKEGDFEGKIMEFSRQNEQYFCMVEFENTIRIMANILEPPEIGKRVKISKCGIVNGNYSFQVI</sequence>
<dbReference type="GeneID" id="56059301"/>
<dbReference type="Gene3D" id="6.10.30.10">
    <property type="match status" value="1"/>
</dbReference>
<dbReference type="InterPro" id="IPR012340">
    <property type="entry name" value="NA-bd_OB-fold"/>
</dbReference>
<keyword evidence="2" id="KW-1185">Reference proteome</keyword>
<dbReference type="KEGG" id="ncl:C5F47_04665"/>
<dbReference type="Proteomes" id="UP000509771">
    <property type="component" value="Chromosome"/>
</dbReference>